<feature type="transmembrane region" description="Helical" evidence="1">
    <location>
        <begin position="17"/>
        <end position="35"/>
    </location>
</feature>
<dbReference type="WBParaSite" id="Hba_00779">
    <property type="protein sequence ID" value="Hba_00779"/>
    <property type="gene ID" value="Hba_00779"/>
</dbReference>
<evidence type="ECO:0000313" key="3">
    <source>
        <dbReference type="WBParaSite" id="Hba_00779"/>
    </source>
</evidence>
<protein>
    <submittedName>
        <fullName evidence="3">Uncharacterized protein</fullName>
    </submittedName>
</protein>
<evidence type="ECO:0000256" key="1">
    <source>
        <dbReference type="SAM" id="Phobius"/>
    </source>
</evidence>
<accession>A0A1I7W810</accession>
<proteinExistence type="predicted"/>
<sequence length="123" mass="15031">MIRDKSSSFNTFSHNNYIIYVYMQFIFFIMCKLMLVLEFKYLYVVPTLYFPNSLFNLFLNYFVLKNTFFLNRTYKTPCPLKFLNFFDIGFLIFGNNSFEIFFFLSNVFFLLLISFYKIFSLVF</sequence>
<reference evidence="3" key="1">
    <citation type="submission" date="2016-11" db="UniProtKB">
        <authorList>
            <consortium name="WormBaseParasite"/>
        </authorList>
    </citation>
    <scope>IDENTIFICATION</scope>
</reference>
<keyword evidence="1" id="KW-0472">Membrane</keyword>
<dbReference type="Proteomes" id="UP000095283">
    <property type="component" value="Unplaced"/>
</dbReference>
<dbReference type="AlphaFoldDB" id="A0A1I7W810"/>
<feature type="transmembrane region" description="Helical" evidence="1">
    <location>
        <begin position="100"/>
        <end position="119"/>
    </location>
</feature>
<keyword evidence="1" id="KW-1133">Transmembrane helix</keyword>
<name>A0A1I7W810_HETBA</name>
<keyword evidence="1" id="KW-0812">Transmembrane</keyword>
<feature type="transmembrane region" description="Helical" evidence="1">
    <location>
        <begin position="42"/>
        <end position="64"/>
    </location>
</feature>
<keyword evidence="2" id="KW-1185">Reference proteome</keyword>
<organism evidence="2 3">
    <name type="scientific">Heterorhabditis bacteriophora</name>
    <name type="common">Entomopathogenic nematode worm</name>
    <dbReference type="NCBI Taxonomy" id="37862"/>
    <lineage>
        <taxon>Eukaryota</taxon>
        <taxon>Metazoa</taxon>
        <taxon>Ecdysozoa</taxon>
        <taxon>Nematoda</taxon>
        <taxon>Chromadorea</taxon>
        <taxon>Rhabditida</taxon>
        <taxon>Rhabditina</taxon>
        <taxon>Rhabditomorpha</taxon>
        <taxon>Strongyloidea</taxon>
        <taxon>Heterorhabditidae</taxon>
        <taxon>Heterorhabditis</taxon>
    </lineage>
</organism>
<evidence type="ECO:0000313" key="2">
    <source>
        <dbReference type="Proteomes" id="UP000095283"/>
    </source>
</evidence>